<sequence length="202" mass="22135">MIKAIDVTSYKFSAIIFDCDNTLAKTAPVHYIAFSTAVKNCGYSMEEAWYYERVGISGIDLLKDFQKTYNAAFDIDKASLESGILFKKNIKLVRAVEPVAQVAHDYYKKLPMAVASGGNRPTVEATLEAINIAPLFKTVVTVEDVTKGKPAPDLFLLAAQKLSIAPQDCLVFEDSDEGIEAAQAASMQVIDVRKVLGPDYLK</sequence>
<dbReference type="PANTHER" id="PTHR43481:SF4">
    <property type="entry name" value="GLYCEROL-1-PHOSPHATE PHOSPHOHYDROLASE 1-RELATED"/>
    <property type="match status" value="1"/>
</dbReference>
<dbReference type="CDD" id="cd07505">
    <property type="entry name" value="HAD_BPGM-like"/>
    <property type="match status" value="1"/>
</dbReference>
<dbReference type="SFLD" id="SFLDG01129">
    <property type="entry name" value="C1.5:_HAD__Beta-PGM__Phosphata"/>
    <property type="match status" value="1"/>
</dbReference>
<dbReference type="NCBIfam" id="TIGR01509">
    <property type="entry name" value="HAD-SF-IA-v3"/>
    <property type="match status" value="1"/>
</dbReference>
<dbReference type="InterPro" id="IPR041492">
    <property type="entry name" value="HAD_2"/>
</dbReference>
<dbReference type="InterPro" id="IPR036412">
    <property type="entry name" value="HAD-like_sf"/>
</dbReference>
<protein>
    <submittedName>
        <fullName evidence="1">HAD-IA family hydrolase</fullName>
    </submittedName>
</protein>
<evidence type="ECO:0000313" key="1">
    <source>
        <dbReference type="EMBL" id="QHI95267.1"/>
    </source>
</evidence>
<dbReference type="PANTHER" id="PTHR43481">
    <property type="entry name" value="FRUCTOSE-1-PHOSPHATE PHOSPHATASE"/>
    <property type="match status" value="1"/>
</dbReference>
<dbReference type="KEGG" id="bomb:GT348_02340"/>
<dbReference type="SFLD" id="SFLDS00003">
    <property type="entry name" value="Haloacid_Dehalogenase"/>
    <property type="match status" value="1"/>
</dbReference>
<evidence type="ECO:0000313" key="2">
    <source>
        <dbReference type="Proteomes" id="UP000463975"/>
    </source>
</evidence>
<organism evidence="1 2">
    <name type="scientific">Aristophania vespae</name>
    <dbReference type="NCBI Taxonomy" id="2697033"/>
    <lineage>
        <taxon>Bacteria</taxon>
        <taxon>Pseudomonadati</taxon>
        <taxon>Pseudomonadota</taxon>
        <taxon>Alphaproteobacteria</taxon>
        <taxon>Acetobacterales</taxon>
        <taxon>Acetobacteraceae</taxon>
        <taxon>Aristophania</taxon>
    </lineage>
</organism>
<dbReference type="InterPro" id="IPR051806">
    <property type="entry name" value="HAD-like_SPP"/>
</dbReference>
<reference evidence="1 2" key="1">
    <citation type="submission" date="2020-01" db="EMBL/GenBank/DDBJ databases">
        <title>Genome sequencing of strain KACC 21507.</title>
        <authorList>
            <person name="Heo J."/>
            <person name="Kim S.-J."/>
            <person name="Kim J.-S."/>
            <person name="Hong S.-B."/>
            <person name="Kwon S.-W."/>
        </authorList>
    </citation>
    <scope>NUCLEOTIDE SEQUENCE [LARGE SCALE GENOMIC DNA]</scope>
    <source>
        <strain evidence="1 2">KACC 21507</strain>
    </source>
</reference>
<dbReference type="EMBL" id="CP047652">
    <property type="protein sequence ID" value="QHI95267.1"/>
    <property type="molecule type" value="Genomic_DNA"/>
</dbReference>
<dbReference type="Gene3D" id="3.40.50.1000">
    <property type="entry name" value="HAD superfamily/HAD-like"/>
    <property type="match status" value="1"/>
</dbReference>
<dbReference type="GO" id="GO:0050308">
    <property type="term" value="F:sugar-phosphatase activity"/>
    <property type="evidence" value="ECO:0007669"/>
    <property type="project" value="TreeGrafter"/>
</dbReference>
<keyword evidence="2" id="KW-1185">Reference proteome</keyword>
<gene>
    <name evidence="1" type="ORF">GT348_02340</name>
</gene>
<keyword evidence="1" id="KW-0378">Hydrolase</keyword>
<dbReference type="Pfam" id="PF13419">
    <property type="entry name" value="HAD_2"/>
    <property type="match status" value="1"/>
</dbReference>
<accession>A0A6P1NEG5</accession>
<dbReference type="Gene3D" id="1.10.150.240">
    <property type="entry name" value="Putative phosphatase, domain 2"/>
    <property type="match status" value="1"/>
</dbReference>
<dbReference type="RefSeq" id="WP_160618345.1">
    <property type="nucleotide sequence ID" value="NZ_CP047652.1"/>
</dbReference>
<dbReference type="SUPFAM" id="SSF56784">
    <property type="entry name" value="HAD-like"/>
    <property type="match status" value="1"/>
</dbReference>
<proteinExistence type="predicted"/>
<name>A0A6P1NEG5_9PROT</name>
<dbReference type="InterPro" id="IPR006439">
    <property type="entry name" value="HAD-SF_hydro_IA"/>
</dbReference>
<dbReference type="InterPro" id="IPR023198">
    <property type="entry name" value="PGP-like_dom2"/>
</dbReference>
<dbReference type="Proteomes" id="UP000463975">
    <property type="component" value="Chromosome"/>
</dbReference>
<dbReference type="InterPro" id="IPR023214">
    <property type="entry name" value="HAD_sf"/>
</dbReference>
<dbReference type="AlphaFoldDB" id="A0A6P1NEG5"/>